<dbReference type="PANTHER" id="PTHR36327:SF1">
    <property type="entry name" value="OS03G0731100 PROTEIN"/>
    <property type="match status" value="1"/>
</dbReference>
<proteinExistence type="predicted"/>
<accession>A0A1U7ZKH6</accession>
<dbReference type="OMA" id="TAVNGCE"/>
<dbReference type="AlphaFoldDB" id="A0A1U7ZKH6"/>
<dbReference type="RefSeq" id="XP_010248359.1">
    <property type="nucleotide sequence ID" value="XM_010250057.2"/>
</dbReference>
<dbReference type="eggNOG" id="ENOG502S2B6">
    <property type="taxonomic scope" value="Eukaryota"/>
</dbReference>
<dbReference type="GeneID" id="104591251"/>
<sequence>MASIVTAVNGCEVALSSADGGGYGARPATLFRRRGFLLSVMFAPSTAAVAAPQVNDSRTELLQRYLKKSKENRAKNEKERLDDYYKRNYKDYFEFLEGSIKAKKDKLSEAEKGILDWLQTNK</sequence>
<dbReference type="PANTHER" id="PTHR36327">
    <property type="entry name" value="UNNAMED PRODUCT"/>
    <property type="match status" value="1"/>
</dbReference>
<evidence type="ECO:0000313" key="2">
    <source>
        <dbReference type="RefSeq" id="XP_010248359.1"/>
    </source>
</evidence>
<dbReference type="FunCoup" id="A0A1U7ZKH6">
    <property type="interactions" value="1406"/>
</dbReference>
<organism evidence="1 2">
    <name type="scientific">Nelumbo nucifera</name>
    <name type="common">Sacred lotus</name>
    <dbReference type="NCBI Taxonomy" id="4432"/>
    <lineage>
        <taxon>Eukaryota</taxon>
        <taxon>Viridiplantae</taxon>
        <taxon>Streptophyta</taxon>
        <taxon>Embryophyta</taxon>
        <taxon>Tracheophyta</taxon>
        <taxon>Spermatophyta</taxon>
        <taxon>Magnoliopsida</taxon>
        <taxon>Proteales</taxon>
        <taxon>Nelumbonaceae</taxon>
        <taxon>Nelumbo</taxon>
    </lineage>
</organism>
<evidence type="ECO:0000313" key="1">
    <source>
        <dbReference type="Proteomes" id="UP000189703"/>
    </source>
</evidence>
<name>A0A1U7ZKH6_NELNU</name>
<protein>
    <submittedName>
        <fullName evidence="2">Uncharacterized protein LOC104591251</fullName>
    </submittedName>
</protein>
<keyword evidence="1" id="KW-1185">Reference proteome</keyword>
<gene>
    <name evidence="2" type="primary">LOC104591251</name>
</gene>
<dbReference type="KEGG" id="nnu:104591251"/>
<dbReference type="Proteomes" id="UP000189703">
    <property type="component" value="Unplaced"/>
</dbReference>
<dbReference type="OrthoDB" id="544623at2759"/>
<reference evidence="2" key="1">
    <citation type="submission" date="2025-08" db="UniProtKB">
        <authorList>
            <consortium name="RefSeq"/>
        </authorList>
    </citation>
    <scope>IDENTIFICATION</scope>
</reference>